<dbReference type="RefSeq" id="WP_128674591.1">
    <property type="nucleotide sequence ID" value="NZ_CP124777.1"/>
</dbReference>
<accession>A0A3P3QY29</accession>
<evidence type="ECO:0000313" key="2">
    <source>
        <dbReference type="Proteomes" id="UP000272490"/>
    </source>
</evidence>
<dbReference type="Proteomes" id="UP000272490">
    <property type="component" value="Unassembled WGS sequence"/>
</dbReference>
<organism evidence="1 2">
    <name type="scientific">Lachnoanaerobaculum gingivalis</name>
    <dbReference type="NCBI Taxonomy" id="2490855"/>
    <lineage>
        <taxon>Bacteria</taxon>
        <taxon>Bacillati</taxon>
        <taxon>Bacillota</taxon>
        <taxon>Clostridia</taxon>
        <taxon>Lachnospirales</taxon>
        <taxon>Lachnospiraceae</taxon>
        <taxon>Lachnoanaerobaculum</taxon>
    </lineage>
</organism>
<comment type="caution">
    <text evidence="1">The sequence shown here is derived from an EMBL/GenBank/DDBJ whole genome shotgun (WGS) entry which is preliminary data.</text>
</comment>
<reference evidence="1 2" key="1">
    <citation type="submission" date="2018-11" db="EMBL/GenBank/DDBJ databases">
        <title>Genome sequencing of Lachnoanaerobaculum sp. KCOM 2030 (= ChDC B114).</title>
        <authorList>
            <person name="Kook J.-K."/>
            <person name="Park S.-N."/>
            <person name="Lim Y.K."/>
        </authorList>
    </citation>
    <scope>NUCLEOTIDE SEQUENCE [LARGE SCALE GENOMIC DNA]</scope>
    <source>
        <strain evidence="1 2">KCOM 2030</strain>
    </source>
</reference>
<sequence length="80" mass="9219">MIDFGNAESLMDIANYIPFHFEHLRGDRKDEWSIRLGKTGYRVTMIPCDNDGSEIIKGDILAQCKMIKIVKVTEVSNHYE</sequence>
<dbReference type="AlphaFoldDB" id="A0A3P3QY29"/>
<dbReference type="InterPro" id="IPR035093">
    <property type="entry name" value="RelE/ParE_toxin_dom_sf"/>
</dbReference>
<protein>
    <submittedName>
        <fullName evidence="1">Uncharacterized protein</fullName>
    </submittedName>
</protein>
<dbReference type="EMBL" id="RRCO01000004">
    <property type="protein sequence ID" value="RRJ25290.1"/>
    <property type="molecule type" value="Genomic_DNA"/>
</dbReference>
<dbReference type="OrthoDB" id="2050007at2"/>
<proteinExistence type="predicted"/>
<keyword evidence="2" id="KW-1185">Reference proteome</keyword>
<name>A0A3P3QY29_9FIRM</name>
<dbReference type="Gene3D" id="3.30.2310.20">
    <property type="entry name" value="RelE-like"/>
    <property type="match status" value="1"/>
</dbReference>
<evidence type="ECO:0000313" key="1">
    <source>
        <dbReference type="EMBL" id="RRJ25290.1"/>
    </source>
</evidence>
<gene>
    <name evidence="1" type="ORF">EHV10_10370</name>
</gene>